<feature type="transmembrane region" description="Helical" evidence="7">
    <location>
        <begin position="25"/>
        <end position="45"/>
    </location>
</feature>
<evidence type="ECO:0000256" key="3">
    <source>
        <dbReference type="ARBA" id="ARBA00022475"/>
    </source>
</evidence>
<dbReference type="InterPro" id="IPR050366">
    <property type="entry name" value="BP-dependent_transpt_permease"/>
</dbReference>
<protein>
    <submittedName>
        <fullName evidence="9">ABC transporter permease</fullName>
    </submittedName>
</protein>
<dbReference type="SUPFAM" id="SSF161098">
    <property type="entry name" value="MetI-like"/>
    <property type="match status" value="1"/>
</dbReference>
<feature type="domain" description="ABC transmembrane type-1" evidence="8">
    <location>
        <begin position="87"/>
        <end position="276"/>
    </location>
</feature>
<keyword evidence="4 7" id="KW-0812">Transmembrane</keyword>
<dbReference type="CDD" id="cd06261">
    <property type="entry name" value="TM_PBP2"/>
    <property type="match status" value="1"/>
</dbReference>
<dbReference type="InterPro" id="IPR035906">
    <property type="entry name" value="MetI-like_sf"/>
</dbReference>
<evidence type="ECO:0000259" key="8">
    <source>
        <dbReference type="PROSITE" id="PS50928"/>
    </source>
</evidence>
<dbReference type="PANTHER" id="PTHR43386">
    <property type="entry name" value="OLIGOPEPTIDE TRANSPORT SYSTEM PERMEASE PROTEIN APPC"/>
    <property type="match status" value="1"/>
</dbReference>
<keyword evidence="10" id="KW-1185">Reference proteome</keyword>
<dbReference type="Gene3D" id="1.10.3720.10">
    <property type="entry name" value="MetI-like"/>
    <property type="match status" value="1"/>
</dbReference>
<dbReference type="GO" id="GO:0055085">
    <property type="term" value="P:transmembrane transport"/>
    <property type="evidence" value="ECO:0007669"/>
    <property type="project" value="InterPro"/>
</dbReference>
<organism evidence="9 10">
    <name type="scientific">Kineosporia babensis</name>
    <dbReference type="NCBI Taxonomy" id="499548"/>
    <lineage>
        <taxon>Bacteria</taxon>
        <taxon>Bacillati</taxon>
        <taxon>Actinomycetota</taxon>
        <taxon>Actinomycetes</taxon>
        <taxon>Kineosporiales</taxon>
        <taxon>Kineosporiaceae</taxon>
        <taxon>Kineosporia</taxon>
    </lineage>
</organism>
<feature type="transmembrane region" description="Helical" evidence="7">
    <location>
        <begin position="89"/>
        <end position="115"/>
    </location>
</feature>
<dbReference type="PROSITE" id="PS50928">
    <property type="entry name" value="ABC_TM1"/>
    <property type="match status" value="1"/>
</dbReference>
<keyword evidence="2 7" id="KW-0813">Transport</keyword>
<evidence type="ECO:0000256" key="2">
    <source>
        <dbReference type="ARBA" id="ARBA00022448"/>
    </source>
</evidence>
<dbReference type="InterPro" id="IPR000515">
    <property type="entry name" value="MetI-like"/>
</dbReference>
<comment type="caution">
    <text evidence="9">The sequence shown here is derived from an EMBL/GenBank/DDBJ whole genome shotgun (WGS) entry which is preliminary data.</text>
</comment>
<feature type="transmembrane region" description="Helical" evidence="7">
    <location>
        <begin position="136"/>
        <end position="162"/>
    </location>
</feature>
<evidence type="ECO:0000256" key="1">
    <source>
        <dbReference type="ARBA" id="ARBA00004651"/>
    </source>
</evidence>
<feature type="transmembrane region" description="Helical" evidence="7">
    <location>
        <begin position="257"/>
        <end position="276"/>
    </location>
</feature>
<gene>
    <name evidence="9" type="ORF">LR394_06815</name>
</gene>
<dbReference type="Pfam" id="PF00528">
    <property type="entry name" value="BPD_transp_1"/>
    <property type="match status" value="1"/>
</dbReference>
<dbReference type="AlphaFoldDB" id="A0A9X1STH7"/>
<dbReference type="RefSeq" id="WP_231439621.1">
    <property type="nucleotide sequence ID" value="NZ_JAJOMB010000003.1"/>
</dbReference>
<keyword evidence="6 7" id="KW-0472">Membrane</keyword>
<dbReference type="PANTHER" id="PTHR43386:SF1">
    <property type="entry name" value="D,D-DIPEPTIDE TRANSPORT SYSTEM PERMEASE PROTEIN DDPC-RELATED"/>
    <property type="match status" value="1"/>
</dbReference>
<evidence type="ECO:0000313" key="10">
    <source>
        <dbReference type="Proteomes" id="UP001138997"/>
    </source>
</evidence>
<dbReference type="GO" id="GO:0005886">
    <property type="term" value="C:plasma membrane"/>
    <property type="evidence" value="ECO:0007669"/>
    <property type="project" value="UniProtKB-SubCell"/>
</dbReference>
<evidence type="ECO:0000256" key="5">
    <source>
        <dbReference type="ARBA" id="ARBA00022989"/>
    </source>
</evidence>
<keyword evidence="5 7" id="KW-1133">Transmembrane helix</keyword>
<keyword evidence="3" id="KW-1003">Cell membrane</keyword>
<comment type="subcellular location">
    <subcellularLocation>
        <location evidence="1 7">Cell membrane</location>
        <topology evidence="1 7">Multi-pass membrane protein</topology>
    </subcellularLocation>
</comment>
<proteinExistence type="inferred from homology"/>
<evidence type="ECO:0000256" key="7">
    <source>
        <dbReference type="RuleBase" id="RU363032"/>
    </source>
</evidence>
<evidence type="ECO:0000256" key="6">
    <source>
        <dbReference type="ARBA" id="ARBA00023136"/>
    </source>
</evidence>
<name>A0A9X1STH7_9ACTN</name>
<dbReference type="Proteomes" id="UP001138997">
    <property type="component" value="Unassembled WGS sequence"/>
</dbReference>
<comment type="similarity">
    <text evidence="7">Belongs to the binding-protein-dependent transport system permease family.</text>
</comment>
<evidence type="ECO:0000313" key="9">
    <source>
        <dbReference type="EMBL" id="MCD5310600.1"/>
    </source>
</evidence>
<accession>A0A9X1STH7</accession>
<evidence type="ECO:0000256" key="4">
    <source>
        <dbReference type="ARBA" id="ARBA00022692"/>
    </source>
</evidence>
<reference evidence="9" key="1">
    <citation type="submission" date="2021-11" db="EMBL/GenBank/DDBJ databases">
        <title>Streptomyces corallinus and Kineosporia corallina sp. nov., two new coral-derived marine actinobacteria.</title>
        <authorList>
            <person name="Buangrab K."/>
            <person name="Sutthacheep M."/>
            <person name="Yeemin T."/>
            <person name="Harunari E."/>
            <person name="Igarashi Y."/>
            <person name="Sripreechasak P."/>
            <person name="Kanchanasin P."/>
            <person name="Tanasupawat S."/>
            <person name="Phongsopitanun W."/>
        </authorList>
    </citation>
    <scope>NUCLEOTIDE SEQUENCE</scope>
    <source>
        <strain evidence="9">JCM 31032</strain>
    </source>
</reference>
<sequence>MAIEVPVARRTSLLRALWRHRSSKVGLILVGFTLFVALIGPFLVLGNASSDPNYQNLGQSLLGSSGSHWLGTDDLGRDELVRMVNGARYTLIMAVAAVTIAAVSGLIVGAVSGYAGGWVDLVIQRLVDIILSFPGFLLALALVAILGTGMTNLIIAVAVSAFPRFVRVTRSGVLTVMQLPYVEAARSQGLPPLRILRKHVVPNALGALIVQTPLEIGSAVLTGAGLGFLGLGVAEPTPEWGAMLGDGRDLLFTNPTLVTYPGIAIFIAILGFNLLGDGIRDVLDPRHSTSR</sequence>
<dbReference type="EMBL" id="JAJOMB010000003">
    <property type="protein sequence ID" value="MCD5310600.1"/>
    <property type="molecule type" value="Genomic_DNA"/>
</dbReference>